<dbReference type="AlphaFoldDB" id="H5UPR2"/>
<dbReference type="Proteomes" id="UP000004367">
    <property type="component" value="Unassembled WGS sequence"/>
</dbReference>
<proteinExistence type="predicted"/>
<dbReference type="STRING" id="1089455.MOPEL_028_00010"/>
<reference evidence="2 3" key="1">
    <citation type="submission" date="2012-02" db="EMBL/GenBank/DDBJ databases">
        <title>Whole genome shotgun sequence of Mobilicoccus pelagius NBRC 104925.</title>
        <authorList>
            <person name="Yoshida Y."/>
            <person name="Hosoyama A."/>
            <person name="Tsuchikane K."/>
            <person name="Katsumata H."/>
            <person name="Yamazaki S."/>
            <person name="Fujita N."/>
        </authorList>
    </citation>
    <scope>NUCLEOTIDE SEQUENCE [LARGE SCALE GENOMIC DNA]</scope>
    <source>
        <strain evidence="2 3">NBRC 104925</strain>
    </source>
</reference>
<dbReference type="EMBL" id="BAFE01000026">
    <property type="protein sequence ID" value="GAB47720.1"/>
    <property type="molecule type" value="Genomic_DNA"/>
</dbReference>
<sequence length="78" mass="8345">MFDATFTTPDVTTFTGLDALGLQAVGQCLQPDRAVLACTVIAEDRWCCGSEGRVRDTIMRGTGPRPAGMGPDPGEWTR</sequence>
<name>H5UPR2_9MICO</name>
<evidence type="ECO:0000313" key="2">
    <source>
        <dbReference type="EMBL" id="GAB47720.1"/>
    </source>
</evidence>
<gene>
    <name evidence="2" type="ORF">MOPEL_028_00010</name>
</gene>
<evidence type="ECO:0000256" key="1">
    <source>
        <dbReference type="SAM" id="MobiDB-lite"/>
    </source>
</evidence>
<organism evidence="2 3">
    <name type="scientific">Mobilicoccus pelagius NBRC 104925</name>
    <dbReference type="NCBI Taxonomy" id="1089455"/>
    <lineage>
        <taxon>Bacteria</taxon>
        <taxon>Bacillati</taxon>
        <taxon>Actinomycetota</taxon>
        <taxon>Actinomycetes</taxon>
        <taxon>Micrococcales</taxon>
        <taxon>Dermatophilaceae</taxon>
        <taxon>Mobilicoccus</taxon>
    </lineage>
</organism>
<protein>
    <submittedName>
        <fullName evidence="2">Putative transposase</fullName>
    </submittedName>
</protein>
<keyword evidence="3" id="KW-1185">Reference proteome</keyword>
<feature type="region of interest" description="Disordered" evidence="1">
    <location>
        <begin position="57"/>
        <end position="78"/>
    </location>
</feature>
<comment type="caution">
    <text evidence="2">The sequence shown here is derived from an EMBL/GenBank/DDBJ whole genome shotgun (WGS) entry which is preliminary data.</text>
</comment>
<accession>H5UPR2</accession>
<dbReference type="eggNOG" id="COG3464">
    <property type="taxonomic scope" value="Bacteria"/>
</dbReference>
<evidence type="ECO:0000313" key="3">
    <source>
        <dbReference type="Proteomes" id="UP000004367"/>
    </source>
</evidence>